<name>A0A7C4RUW9_9BACT</name>
<protein>
    <submittedName>
        <fullName evidence="1">Uncharacterized protein</fullName>
    </submittedName>
</protein>
<dbReference type="EMBL" id="DSUH01000394">
    <property type="protein sequence ID" value="HGU34600.1"/>
    <property type="molecule type" value="Genomic_DNA"/>
</dbReference>
<proteinExistence type="predicted"/>
<comment type="caution">
    <text evidence="1">The sequence shown here is derived from an EMBL/GenBank/DDBJ whole genome shotgun (WGS) entry which is preliminary data.</text>
</comment>
<reference evidence="1" key="1">
    <citation type="journal article" date="2020" name="mSystems">
        <title>Genome- and Community-Level Interaction Insights into Carbon Utilization and Element Cycling Functions of Hydrothermarchaeota in Hydrothermal Sediment.</title>
        <authorList>
            <person name="Zhou Z."/>
            <person name="Liu Y."/>
            <person name="Xu W."/>
            <person name="Pan J."/>
            <person name="Luo Z.H."/>
            <person name="Li M."/>
        </authorList>
    </citation>
    <scope>NUCLEOTIDE SEQUENCE [LARGE SCALE GENOMIC DNA]</scope>
    <source>
        <strain evidence="1">SpSt-477</strain>
    </source>
</reference>
<dbReference type="AlphaFoldDB" id="A0A7C4RUW9"/>
<accession>A0A7C4RUW9</accession>
<sequence length="164" mass="18907">MQDFWCKLLDGRDLCGYEAQKGISLRSYLLRRLYLRILDALRRETTYCSRMVNLDGTGDPEETENGLDRTLYTQGIYWVDPDITDTVLPERLVAEALDILSDIRPQDAALIRDYLDGKTYDQMAEESGAGDPDAIRRKSAALRQQFGRAKKRLAIILERLMEER</sequence>
<evidence type="ECO:0000313" key="1">
    <source>
        <dbReference type="EMBL" id="HGU34600.1"/>
    </source>
</evidence>
<gene>
    <name evidence="1" type="ORF">ENS29_17410</name>
</gene>
<organism evidence="1">
    <name type="scientific">Desulfatirhabdium butyrativorans</name>
    <dbReference type="NCBI Taxonomy" id="340467"/>
    <lineage>
        <taxon>Bacteria</taxon>
        <taxon>Pseudomonadati</taxon>
        <taxon>Thermodesulfobacteriota</taxon>
        <taxon>Desulfobacteria</taxon>
        <taxon>Desulfobacterales</taxon>
        <taxon>Desulfatirhabdiaceae</taxon>
        <taxon>Desulfatirhabdium</taxon>
    </lineage>
</organism>